<evidence type="ECO:0000256" key="1">
    <source>
        <dbReference type="SAM" id="MobiDB-lite"/>
    </source>
</evidence>
<feature type="transmembrane region" description="Helical" evidence="2">
    <location>
        <begin position="115"/>
        <end position="137"/>
    </location>
</feature>
<feature type="transmembrane region" description="Helical" evidence="2">
    <location>
        <begin position="190"/>
        <end position="214"/>
    </location>
</feature>
<name>A0ABU8RJI9_9ACTN</name>
<dbReference type="InterPro" id="IPR026898">
    <property type="entry name" value="PrsW"/>
</dbReference>
<accession>A0ABU8RJI9</accession>
<keyword evidence="3" id="KW-0645">Protease</keyword>
<feature type="transmembrane region" description="Helical" evidence="2">
    <location>
        <begin position="288"/>
        <end position="308"/>
    </location>
</feature>
<dbReference type="Proteomes" id="UP001387100">
    <property type="component" value="Unassembled WGS sequence"/>
</dbReference>
<feature type="transmembrane region" description="Helical" evidence="2">
    <location>
        <begin position="86"/>
        <end position="108"/>
    </location>
</feature>
<keyword evidence="2" id="KW-0472">Membrane</keyword>
<feature type="transmembrane region" description="Helical" evidence="2">
    <location>
        <begin position="157"/>
        <end position="178"/>
    </location>
</feature>
<dbReference type="PANTHER" id="PTHR36844">
    <property type="entry name" value="PROTEASE PRSW"/>
    <property type="match status" value="1"/>
</dbReference>
<sequence length="435" mass="44969">MTTEGPPGRGEGSPVVPTASDDAPPPPRPGDVGVLPTTGAVAVGRPGAGGWRTVRRALVAAVLAGVITAGVLRVLALVLLEDGPQALVVGVALALLPVLLVLAVFLWLDRYEAEPAALLVLALGWGAGVATTVALAVNGRANVALDDGGPPGLLTLAVVAPLTEEVAKGLGVVAVLLLRRREFDGVVDGIVYAGMVGIGFALVENVLYFSAALVQGGTAQLAVTFVLRAVVAPFAHPLFTMAVGVGLGVAVGRRSRARWLLPLAGLVVAVALHGLWNASTFLPGGFPVVYVLLQVPVFTAAVVLAVVARRRERRLLREHLDVYARAGWLTWSEAAMVASLPERRRARRWAAGLGPDAGEAMADFQHGACELAFLRERLRRGTAAAAAREEERRALADLWRLRERFLVGAVAGATAPGAPADAPADAGAPRAAVPA</sequence>
<dbReference type="GO" id="GO:0008237">
    <property type="term" value="F:metallopeptidase activity"/>
    <property type="evidence" value="ECO:0007669"/>
    <property type="project" value="UniProtKB-KW"/>
</dbReference>
<evidence type="ECO:0000313" key="4">
    <source>
        <dbReference type="Proteomes" id="UP001387100"/>
    </source>
</evidence>
<keyword evidence="3" id="KW-0378">Hydrolase</keyword>
<keyword evidence="2" id="KW-1133">Transmembrane helix</keyword>
<keyword evidence="3" id="KW-0482">Metalloprotease</keyword>
<feature type="transmembrane region" description="Helical" evidence="2">
    <location>
        <begin position="259"/>
        <end position="276"/>
    </location>
</feature>
<dbReference type="RefSeq" id="WP_339574613.1">
    <property type="nucleotide sequence ID" value="NZ_JBBIAA010000006.1"/>
</dbReference>
<comment type="caution">
    <text evidence="3">The sequence shown here is derived from an EMBL/GenBank/DDBJ whole genome shotgun (WGS) entry which is preliminary data.</text>
</comment>
<evidence type="ECO:0000313" key="3">
    <source>
        <dbReference type="EMBL" id="MEJ5945233.1"/>
    </source>
</evidence>
<feature type="transmembrane region" description="Helical" evidence="2">
    <location>
        <begin position="234"/>
        <end position="252"/>
    </location>
</feature>
<feature type="region of interest" description="Disordered" evidence="1">
    <location>
        <begin position="415"/>
        <end position="435"/>
    </location>
</feature>
<organism evidence="3 4">
    <name type="scientific">Pseudokineococcus basanitobsidens</name>
    <dbReference type="NCBI Taxonomy" id="1926649"/>
    <lineage>
        <taxon>Bacteria</taxon>
        <taxon>Bacillati</taxon>
        <taxon>Actinomycetota</taxon>
        <taxon>Actinomycetes</taxon>
        <taxon>Kineosporiales</taxon>
        <taxon>Kineosporiaceae</taxon>
        <taxon>Pseudokineococcus</taxon>
    </lineage>
</organism>
<reference evidence="3 4" key="1">
    <citation type="journal article" date="2017" name="Int. J. Syst. Evol. Microbiol.">
        <title>Pseudokineococcus basanitobsidens sp. nov., isolated from volcanic rock.</title>
        <authorList>
            <person name="Lee D.W."/>
            <person name="Park M.Y."/>
            <person name="Kim J.J."/>
            <person name="Kim B.S."/>
        </authorList>
    </citation>
    <scope>NUCLEOTIDE SEQUENCE [LARGE SCALE GENOMIC DNA]</scope>
    <source>
        <strain evidence="3 4">DSM 103726</strain>
    </source>
</reference>
<feature type="region of interest" description="Disordered" evidence="1">
    <location>
        <begin position="1"/>
        <end position="36"/>
    </location>
</feature>
<feature type="transmembrane region" description="Helical" evidence="2">
    <location>
        <begin position="57"/>
        <end position="80"/>
    </location>
</feature>
<proteinExistence type="predicted"/>
<dbReference type="Pfam" id="PF13367">
    <property type="entry name" value="PrsW-protease"/>
    <property type="match status" value="1"/>
</dbReference>
<dbReference type="PANTHER" id="PTHR36844:SF1">
    <property type="entry name" value="PROTEASE PRSW"/>
    <property type="match status" value="1"/>
</dbReference>
<gene>
    <name evidence="3" type="ORF">WDZ17_07975</name>
</gene>
<dbReference type="EMBL" id="JBBIAA010000006">
    <property type="protein sequence ID" value="MEJ5945233.1"/>
    <property type="molecule type" value="Genomic_DNA"/>
</dbReference>
<keyword evidence="2" id="KW-0812">Transmembrane</keyword>
<evidence type="ECO:0000256" key="2">
    <source>
        <dbReference type="SAM" id="Phobius"/>
    </source>
</evidence>
<protein>
    <submittedName>
        <fullName evidence="3">PrsW family intramembrane metalloprotease</fullName>
    </submittedName>
</protein>
<keyword evidence="4" id="KW-1185">Reference proteome</keyword>